<evidence type="ECO:0000313" key="2">
    <source>
        <dbReference type="Proteomes" id="UP000316298"/>
    </source>
</evidence>
<name>A0A542E9Y1_9ACTN</name>
<dbReference type="SUPFAM" id="SSF51182">
    <property type="entry name" value="RmlC-like cupins"/>
    <property type="match status" value="1"/>
</dbReference>
<evidence type="ECO:0000313" key="1">
    <source>
        <dbReference type="EMBL" id="TQJ12113.1"/>
    </source>
</evidence>
<dbReference type="EMBL" id="VFMM01000002">
    <property type="protein sequence ID" value="TQJ12113.1"/>
    <property type="molecule type" value="Genomic_DNA"/>
</dbReference>
<keyword evidence="2" id="KW-1185">Reference proteome</keyword>
<accession>A0A542E9Y1</accession>
<dbReference type="InterPro" id="IPR011051">
    <property type="entry name" value="RmlC_Cupin_sf"/>
</dbReference>
<proteinExistence type="predicted"/>
<dbReference type="Proteomes" id="UP000316298">
    <property type="component" value="Unassembled WGS sequence"/>
</dbReference>
<sequence>MDEPVPRILADLHALANDSTVESGARWKLAESGRQLDANLVHLPAGRQIGEHREPDLDVVLVVVAGNGIFGTADGPQQVAAGNLVWLPHGSTRDLTAGDAGLTYLTVHKRRPALQIKPAGR</sequence>
<dbReference type="Gene3D" id="2.60.120.10">
    <property type="entry name" value="Jelly Rolls"/>
    <property type="match status" value="1"/>
</dbReference>
<gene>
    <name evidence="1" type="ORF">FB475_5041</name>
</gene>
<comment type="caution">
    <text evidence="1">The sequence shown here is derived from an EMBL/GenBank/DDBJ whole genome shotgun (WGS) entry which is preliminary data.</text>
</comment>
<dbReference type="OrthoDB" id="8451629at2"/>
<evidence type="ECO:0008006" key="3">
    <source>
        <dbReference type="Google" id="ProtNLM"/>
    </source>
</evidence>
<dbReference type="InterPro" id="IPR014710">
    <property type="entry name" value="RmlC-like_jellyroll"/>
</dbReference>
<organism evidence="1 2">
    <name type="scientific">Kribbella jejuensis</name>
    <dbReference type="NCBI Taxonomy" id="236068"/>
    <lineage>
        <taxon>Bacteria</taxon>
        <taxon>Bacillati</taxon>
        <taxon>Actinomycetota</taxon>
        <taxon>Actinomycetes</taxon>
        <taxon>Propionibacteriales</taxon>
        <taxon>Kribbellaceae</taxon>
        <taxon>Kribbella</taxon>
    </lineage>
</organism>
<dbReference type="RefSeq" id="WP_141858994.1">
    <property type="nucleotide sequence ID" value="NZ_BAAAKA010000005.1"/>
</dbReference>
<protein>
    <recommendedName>
        <fullName evidence="3">AraC-type arabinose-binding/dimerisation domain-containing protein</fullName>
    </recommendedName>
</protein>
<dbReference type="AlphaFoldDB" id="A0A542E9Y1"/>
<reference evidence="1 2" key="1">
    <citation type="submission" date="2019-06" db="EMBL/GenBank/DDBJ databases">
        <title>Sequencing the genomes of 1000 actinobacteria strains.</title>
        <authorList>
            <person name="Klenk H.-P."/>
        </authorList>
    </citation>
    <scope>NUCLEOTIDE SEQUENCE [LARGE SCALE GENOMIC DNA]</scope>
    <source>
        <strain evidence="1 2">DSM 17305</strain>
    </source>
</reference>